<name>A0A1X7GK09_TRICW</name>
<dbReference type="PANTHER" id="PTHR44943:SF8">
    <property type="entry name" value="TPR REPEAT-CONTAINING PROTEIN MJ0263"/>
    <property type="match status" value="1"/>
</dbReference>
<dbReference type="InterPro" id="IPR013105">
    <property type="entry name" value="TPR_2"/>
</dbReference>
<dbReference type="PROSITE" id="PS50005">
    <property type="entry name" value="TPR"/>
    <property type="match status" value="2"/>
</dbReference>
<dbReference type="STRING" id="28094.SAMN06295900_116106"/>
<dbReference type="InterPro" id="IPR019734">
    <property type="entry name" value="TPR_rpt"/>
</dbReference>
<dbReference type="EMBL" id="FXAH01000016">
    <property type="protein sequence ID" value="SMF70804.1"/>
    <property type="molecule type" value="Genomic_DNA"/>
</dbReference>
<feature type="repeat" description="TPR" evidence="3">
    <location>
        <begin position="293"/>
        <end position="326"/>
    </location>
</feature>
<evidence type="ECO:0000256" key="2">
    <source>
        <dbReference type="ARBA" id="ARBA00022803"/>
    </source>
</evidence>
<dbReference type="PANTHER" id="PTHR44943">
    <property type="entry name" value="CELLULOSE SYNTHASE OPERON PROTEIN C"/>
    <property type="match status" value="1"/>
</dbReference>
<dbReference type="InterPro" id="IPR051685">
    <property type="entry name" value="Ycf3/AcsC/BcsC/TPR_MFPF"/>
</dbReference>
<protein>
    <submittedName>
        <fullName evidence="5">Tetratricopeptide repeat-containing protein</fullName>
    </submittedName>
</protein>
<dbReference type="SUPFAM" id="SSF48452">
    <property type="entry name" value="TPR-like"/>
    <property type="match status" value="1"/>
</dbReference>
<gene>
    <name evidence="5" type="ORF">SAMN06295900_116106</name>
</gene>
<dbReference type="Gene3D" id="1.25.40.10">
    <property type="entry name" value="Tetratricopeptide repeat domain"/>
    <property type="match status" value="2"/>
</dbReference>
<keyword evidence="4" id="KW-0732">Signal</keyword>
<feature type="chain" id="PRO_5013072734" evidence="4">
    <location>
        <begin position="26"/>
        <end position="513"/>
    </location>
</feature>
<sequence>MNNKLNRFSAAACAALLLSACAHNAAPRAIEPAAPPTPAPAVPMVSISNMPPDVLAVCRQSLADARAGRVASGEALADECLSSASLPVPLRLAMLQMRTAYAAGRHDYAAAVDSQLAAMALTPGPLDAQRILLASLYRLDKRYRQSLIELDRVRDAHENAPDQANAQGPDYHRERGATLAALGRPREALSEFDRAIAMAPAAAASYLERARTYEAVGKAAAARADYRRFARWAPEENIDARTRATLEALGIDAAAERRHPFGSTNPLRNLFSQQFKSAQSALSKAARSPSQAAEAYFELSLACDGMGRHDEALRAIDKAIALAPDNVGYQESKVETLTLLGRMNEALQLAASRRLQADDPMTVIARIHMHRGEWAQAEEAFARVAKGKLSYDQDYLAATYVWLRAKSGGTAPTLAYFEDYIQRATADGAAHYRRALLLYMLGRMDIAGVYALVVRLPDPVAIQNALAETWFLAAARERYTNHDDGAARAYLERLSELQPYGTIEWNMAERGDV</sequence>
<evidence type="ECO:0000313" key="6">
    <source>
        <dbReference type="Proteomes" id="UP000192911"/>
    </source>
</evidence>
<keyword evidence="1" id="KW-0677">Repeat</keyword>
<dbReference type="SMART" id="SM00028">
    <property type="entry name" value="TPR"/>
    <property type="match status" value="3"/>
</dbReference>
<evidence type="ECO:0000256" key="3">
    <source>
        <dbReference type="PROSITE-ProRule" id="PRU00339"/>
    </source>
</evidence>
<dbReference type="Proteomes" id="UP000192911">
    <property type="component" value="Unassembled WGS sequence"/>
</dbReference>
<feature type="repeat" description="TPR" evidence="3">
    <location>
        <begin position="169"/>
        <end position="202"/>
    </location>
</feature>
<keyword evidence="6" id="KW-1185">Reference proteome</keyword>
<feature type="signal peptide" evidence="4">
    <location>
        <begin position="1"/>
        <end position="25"/>
    </location>
</feature>
<dbReference type="InterPro" id="IPR011990">
    <property type="entry name" value="TPR-like_helical_dom_sf"/>
</dbReference>
<evidence type="ECO:0000256" key="1">
    <source>
        <dbReference type="ARBA" id="ARBA00022737"/>
    </source>
</evidence>
<dbReference type="Pfam" id="PF07719">
    <property type="entry name" value="TPR_2"/>
    <property type="match status" value="1"/>
</dbReference>
<dbReference type="PROSITE" id="PS51257">
    <property type="entry name" value="PROKAR_LIPOPROTEIN"/>
    <property type="match status" value="1"/>
</dbReference>
<evidence type="ECO:0000256" key="4">
    <source>
        <dbReference type="SAM" id="SignalP"/>
    </source>
</evidence>
<organism evidence="5 6">
    <name type="scientific">Trinickia caryophylli</name>
    <name type="common">Paraburkholderia caryophylli</name>
    <dbReference type="NCBI Taxonomy" id="28094"/>
    <lineage>
        <taxon>Bacteria</taxon>
        <taxon>Pseudomonadati</taxon>
        <taxon>Pseudomonadota</taxon>
        <taxon>Betaproteobacteria</taxon>
        <taxon>Burkholderiales</taxon>
        <taxon>Burkholderiaceae</taxon>
        <taxon>Trinickia</taxon>
    </lineage>
</organism>
<proteinExistence type="predicted"/>
<reference evidence="6" key="1">
    <citation type="submission" date="2017-04" db="EMBL/GenBank/DDBJ databases">
        <authorList>
            <person name="Varghese N."/>
            <person name="Submissions S."/>
        </authorList>
    </citation>
    <scope>NUCLEOTIDE SEQUENCE [LARGE SCALE GENOMIC DNA]</scope>
    <source>
        <strain evidence="6">Ballard 720</strain>
    </source>
</reference>
<accession>A0A1X7GK09</accession>
<keyword evidence="2 3" id="KW-0802">TPR repeat</keyword>
<dbReference type="AlphaFoldDB" id="A0A1X7GK09"/>
<evidence type="ECO:0000313" key="5">
    <source>
        <dbReference type="EMBL" id="SMF70804.1"/>
    </source>
</evidence>